<evidence type="ECO:0000313" key="1">
    <source>
        <dbReference type="EMBL" id="KAI3827588.1"/>
    </source>
</evidence>
<proteinExistence type="predicted"/>
<name>A0ACB9K5S2_9ASTR</name>
<dbReference type="Proteomes" id="UP001056120">
    <property type="component" value="Linkage Group LG01"/>
</dbReference>
<sequence>MSMPIKDIIGEEWKKYKQEKEENNLCPELVVWVPKTGFTEFVKVNKQKVEGGFSIAIFCYTLHMLPFSIQPIFKTFTNEKGESNGTYDELLQKIEGKSSEVYMIVRATHEWNQTLWTFLKPFTWRLWIVIAATCIYIGLAVAILEFRVDNPKFKDSPIYQKIVMVIWFPISTFFFHEGEILNRNSKVVLVMWLSMIFIIVQIFTATLSSWLTLDQMRPRVPATFETAGYQAGTYLNAFIKNKYNCSGKDLWPLKNIEEYKNALSNGSVNAVFDELPYVELFLAKYGSGYMKFGPINQESGLAFSPTVVPKSHLSSKLSSQSHKSMAFKSTLTKPLLHLHPS</sequence>
<comment type="caution">
    <text evidence="1">The sequence shown here is derived from an EMBL/GenBank/DDBJ whole genome shotgun (WGS) entry which is preliminary data.</text>
</comment>
<organism evidence="1 2">
    <name type="scientific">Smallanthus sonchifolius</name>
    <dbReference type="NCBI Taxonomy" id="185202"/>
    <lineage>
        <taxon>Eukaryota</taxon>
        <taxon>Viridiplantae</taxon>
        <taxon>Streptophyta</taxon>
        <taxon>Embryophyta</taxon>
        <taxon>Tracheophyta</taxon>
        <taxon>Spermatophyta</taxon>
        <taxon>Magnoliopsida</taxon>
        <taxon>eudicotyledons</taxon>
        <taxon>Gunneridae</taxon>
        <taxon>Pentapetalae</taxon>
        <taxon>asterids</taxon>
        <taxon>campanulids</taxon>
        <taxon>Asterales</taxon>
        <taxon>Asteraceae</taxon>
        <taxon>Asteroideae</taxon>
        <taxon>Heliantheae alliance</taxon>
        <taxon>Millerieae</taxon>
        <taxon>Smallanthus</taxon>
    </lineage>
</organism>
<dbReference type="EMBL" id="CM042018">
    <property type="protein sequence ID" value="KAI3827588.1"/>
    <property type="molecule type" value="Genomic_DNA"/>
</dbReference>
<reference evidence="1 2" key="2">
    <citation type="journal article" date="2022" name="Mol. Ecol. Resour.">
        <title>The genomes of chicory, endive, great burdock and yacon provide insights into Asteraceae paleo-polyploidization history and plant inulin production.</title>
        <authorList>
            <person name="Fan W."/>
            <person name="Wang S."/>
            <person name="Wang H."/>
            <person name="Wang A."/>
            <person name="Jiang F."/>
            <person name="Liu H."/>
            <person name="Zhao H."/>
            <person name="Xu D."/>
            <person name="Zhang Y."/>
        </authorList>
    </citation>
    <scope>NUCLEOTIDE SEQUENCE [LARGE SCALE GENOMIC DNA]</scope>
    <source>
        <strain evidence="2">cv. Yunnan</strain>
        <tissue evidence="1">Leaves</tissue>
    </source>
</reference>
<protein>
    <submittedName>
        <fullName evidence="1">Uncharacterized protein</fullName>
    </submittedName>
</protein>
<keyword evidence="2" id="KW-1185">Reference proteome</keyword>
<accession>A0ACB9K5S2</accession>
<reference evidence="2" key="1">
    <citation type="journal article" date="2022" name="Mol. Ecol. Resour.">
        <title>The genomes of chicory, endive, great burdock and yacon provide insights into Asteraceae palaeo-polyploidization history and plant inulin production.</title>
        <authorList>
            <person name="Fan W."/>
            <person name="Wang S."/>
            <person name="Wang H."/>
            <person name="Wang A."/>
            <person name="Jiang F."/>
            <person name="Liu H."/>
            <person name="Zhao H."/>
            <person name="Xu D."/>
            <person name="Zhang Y."/>
        </authorList>
    </citation>
    <scope>NUCLEOTIDE SEQUENCE [LARGE SCALE GENOMIC DNA]</scope>
    <source>
        <strain evidence="2">cv. Yunnan</strain>
    </source>
</reference>
<evidence type="ECO:0000313" key="2">
    <source>
        <dbReference type="Proteomes" id="UP001056120"/>
    </source>
</evidence>
<gene>
    <name evidence="1" type="ORF">L1987_01666</name>
</gene>